<proteinExistence type="predicted"/>
<accession>A0A6S7INW7</accession>
<dbReference type="Proteomes" id="UP001152795">
    <property type="component" value="Unassembled WGS sequence"/>
</dbReference>
<evidence type="ECO:0000313" key="2">
    <source>
        <dbReference type="Proteomes" id="UP001152795"/>
    </source>
</evidence>
<organism evidence="1 2">
    <name type="scientific">Paramuricea clavata</name>
    <name type="common">Red gorgonian</name>
    <name type="synonym">Violescent sea-whip</name>
    <dbReference type="NCBI Taxonomy" id="317549"/>
    <lineage>
        <taxon>Eukaryota</taxon>
        <taxon>Metazoa</taxon>
        <taxon>Cnidaria</taxon>
        <taxon>Anthozoa</taxon>
        <taxon>Octocorallia</taxon>
        <taxon>Malacalcyonacea</taxon>
        <taxon>Plexauridae</taxon>
        <taxon>Paramuricea</taxon>
    </lineage>
</organism>
<reference evidence="1" key="1">
    <citation type="submission" date="2020-04" db="EMBL/GenBank/DDBJ databases">
        <authorList>
            <person name="Alioto T."/>
            <person name="Alioto T."/>
            <person name="Gomez Garrido J."/>
        </authorList>
    </citation>
    <scope>NUCLEOTIDE SEQUENCE</scope>
    <source>
        <strain evidence="1">A484AB</strain>
    </source>
</reference>
<name>A0A6S7INW7_PARCT</name>
<sequence>MPKFDQLKENHLLSQSLVLLSPVFDHFFLTAIFSHPMVTISYPMTITTARLCPLCFNHFTANEIAAHVDECAHRFDPVGIVSDDDNDNDVENIIGISVLSGEPKNTSVDPTIKEIMEVISSKLCPNVNKDNTNRVSIRRKYAFQDYVGARKNPR</sequence>
<comment type="caution">
    <text evidence="1">The sequence shown here is derived from an EMBL/GenBank/DDBJ whole genome shotgun (WGS) entry which is preliminary data.</text>
</comment>
<dbReference type="EMBL" id="CACRXK020011169">
    <property type="protein sequence ID" value="CAB4020885.1"/>
    <property type="molecule type" value="Genomic_DNA"/>
</dbReference>
<dbReference type="AlphaFoldDB" id="A0A6S7INW7"/>
<protein>
    <submittedName>
        <fullName evidence="1">Uncharacterized protein</fullName>
    </submittedName>
</protein>
<evidence type="ECO:0000313" key="1">
    <source>
        <dbReference type="EMBL" id="CAB4020885.1"/>
    </source>
</evidence>
<keyword evidence="2" id="KW-1185">Reference proteome</keyword>
<gene>
    <name evidence="1" type="ORF">PACLA_8A029877</name>
</gene>